<dbReference type="Gene3D" id="1.10.287.950">
    <property type="entry name" value="Methyl-accepting chemotaxis protein"/>
    <property type="match status" value="1"/>
</dbReference>
<dbReference type="Gene3D" id="6.10.340.10">
    <property type="match status" value="1"/>
</dbReference>
<keyword evidence="2" id="KW-1003">Cell membrane</keyword>
<evidence type="ECO:0000256" key="2">
    <source>
        <dbReference type="ARBA" id="ARBA00022475"/>
    </source>
</evidence>
<feature type="transmembrane region" description="Helical" evidence="7">
    <location>
        <begin position="13"/>
        <end position="35"/>
    </location>
</feature>
<dbReference type="SUPFAM" id="SSF58104">
    <property type="entry name" value="Methyl-accepting chemotaxis protein (MCP) signaling domain"/>
    <property type="match status" value="1"/>
</dbReference>
<gene>
    <name evidence="10" type="ORF">GCM10007362_06380</name>
</gene>
<reference evidence="11" key="1">
    <citation type="journal article" date="2019" name="Int. J. Syst. Evol. Microbiol.">
        <title>The Global Catalogue of Microorganisms (GCM) 10K type strain sequencing project: providing services to taxonomists for standard genome sequencing and annotation.</title>
        <authorList>
            <consortium name="The Broad Institute Genomics Platform"/>
            <consortium name="The Broad Institute Genome Sequencing Center for Infectious Disease"/>
            <person name="Wu L."/>
            <person name="Ma J."/>
        </authorList>
    </citation>
    <scope>NUCLEOTIDE SEQUENCE [LARGE SCALE GENOMIC DNA]</scope>
    <source>
        <strain evidence="11">CCM 8702</strain>
    </source>
</reference>
<dbReference type="InterPro" id="IPR004089">
    <property type="entry name" value="MCPsignal_dom"/>
</dbReference>
<dbReference type="InterPro" id="IPR004090">
    <property type="entry name" value="Chemotax_Me-accpt_rcpt"/>
</dbReference>
<evidence type="ECO:0000256" key="5">
    <source>
        <dbReference type="ARBA" id="ARBA00029447"/>
    </source>
</evidence>
<dbReference type="PANTHER" id="PTHR32089:SF112">
    <property type="entry name" value="LYSOZYME-LIKE PROTEIN-RELATED"/>
    <property type="match status" value="1"/>
</dbReference>
<feature type="transmembrane region" description="Helical" evidence="7">
    <location>
        <begin position="189"/>
        <end position="210"/>
    </location>
</feature>
<evidence type="ECO:0000256" key="3">
    <source>
        <dbReference type="ARBA" id="ARBA00023136"/>
    </source>
</evidence>
<dbReference type="InterPro" id="IPR024478">
    <property type="entry name" value="HlyB_4HB_MCP"/>
</dbReference>
<dbReference type="SMART" id="SM00283">
    <property type="entry name" value="MA"/>
    <property type="match status" value="1"/>
</dbReference>
<keyword evidence="3 7" id="KW-0472">Membrane</keyword>
<keyword evidence="4 6" id="KW-0807">Transducer</keyword>
<sequence>MKLFRNLSVTRKLIILITVSALALGSVGFIGLNYIRVLAKDSKIMYGENLIPLSKVMQARINARASDAYTLELLTATDAARTQELKGEIDSAWEEIGQIADELDAGMLTSDQQQFLDQYRFEASKLQESRGEVLSLIEAGQRAQAYELYASRVETDRKAVNDSLKALQASNIEYAGTINEKNQSNLDDIMILVCSLIVAALLVLIGLGILTARSIVRPVKEVVALLAQAENGDFTVKGAYVSKDEIGGLTTSFNQMTGKLQTVFGSVQESAYLVASSSEELSASAEQNSKASEHITTIVQDLAVGSDTQSDKVAQSSRIVADITGHTREIADYTDEMRRDVQNASEASAEGSQAIGEVGRQMHTISTNVGSLAEAVQSLGRRSEEIEQITNVISGISSQTNLLALNAAIEAARAGEHGRGFAVVADEVRKLAEESNNSTKQITALIELIRQDTEVTLRTMQNTSEEVHSGLAVVDDAGRSFGKIEHAVGEVVRQIENVSGILQRLAGGTSQVNESIGEVQDVARESAMNAQNISAATQEQLASMEEISSSSQALASLADDLQNVIRQFKI</sequence>
<dbReference type="RefSeq" id="WP_172238961.1">
    <property type="nucleotide sequence ID" value="NZ_BMDD01000001.1"/>
</dbReference>
<dbReference type="Proteomes" id="UP000605427">
    <property type="component" value="Unassembled WGS sequence"/>
</dbReference>
<dbReference type="CDD" id="cd06225">
    <property type="entry name" value="HAMP"/>
    <property type="match status" value="1"/>
</dbReference>
<evidence type="ECO:0000256" key="4">
    <source>
        <dbReference type="ARBA" id="ARBA00023224"/>
    </source>
</evidence>
<comment type="similarity">
    <text evidence="5">Belongs to the methyl-accepting chemotaxis (MCP) protein family.</text>
</comment>
<accession>A0ABQ1ZL22</accession>
<organism evidence="10 11">
    <name type="scientific">Saccharibacillus endophyticus</name>
    <dbReference type="NCBI Taxonomy" id="2060666"/>
    <lineage>
        <taxon>Bacteria</taxon>
        <taxon>Bacillati</taxon>
        <taxon>Bacillota</taxon>
        <taxon>Bacilli</taxon>
        <taxon>Bacillales</taxon>
        <taxon>Paenibacillaceae</taxon>
        <taxon>Saccharibacillus</taxon>
    </lineage>
</organism>
<dbReference type="CDD" id="cd11386">
    <property type="entry name" value="MCP_signal"/>
    <property type="match status" value="1"/>
</dbReference>
<comment type="subcellular location">
    <subcellularLocation>
        <location evidence="1">Cell membrane</location>
    </subcellularLocation>
</comment>
<proteinExistence type="inferred from homology"/>
<dbReference type="PRINTS" id="PR00260">
    <property type="entry name" value="CHEMTRNSDUCR"/>
</dbReference>
<dbReference type="Pfam" id="PF00015">
    <property type="entry name" value="MCPsignal"/>
    <property type="match status" value="1"/>
</dbReference>
<evidence type="ECO:0000313" key="10">
    <source>
        <dbReference type="EMBL" id="GGH70347.1"/>
    </source>
</evidence>
<evidence type="ECO:0000313" key="11">
    <source>
        <dbReference type="Proteomes" id="UP000605427"/>
    </source>
</evidence>
<name>A0ABQ1ZL22_9BACL</name>
<dbReference type="PROSITE" id="PS50111">
    <property type="entry name" value="CHEMOTAXIS_TRANSDUC_2"/>
    <property type="match status" value="1"/>
</dbReference>
<dbReference type="InterPro" id="IPR003660">
    <property type="entry name" value="HAMP_dom"/>
</dbReference>
<evidence type="ECO:0000259" key="9">
    <source>
        <dbReference type="PROSITE" id="PS50885"/>
    </source>
</evidence>
<evidence type="ECO:0000259" key="8">
    <source>
        <dbReference type="PROSITE" id="PS50111"/>
    </source>
</evidence>
<keyword evidence="11" id="KW-1185">Reference proteome</keyword>
<keyword evidence="7" id="KW-0812">Transmembrane</keyword>
<protein>
    <recommendedName>
        <fullName evidence="12">Methyl-accepting chemotaxis protein</fullName>
    </recommendedName>
</protein>
<dbReference type="PANTHER" id="PTHR32089">
    <property type="entry name" value="METHYL-ACCEPTING CHEMOTAXIS PROTEIN MCPB"/>
    <property type="match status" value="1"/>
</dbReference>
<dbReference type="EMBL" id="BMDD01000001">
    <property type="protein sequence ID" value="GGH70347.1"/>
    <property type="molecule type" value="Genomic_DNA"/>
</dbReference>
<comment type="caution">
    <text evidence="10">The sequence shown here is derived from an EMBL/GenBank/DDBJ whole genome shotgun (WGS) entry which is preliminary data.</text>
</comment>
<evidence type="ECO:0000256" key="7">
    <source>
        <dbReference type="SAM" id="Phobius"/>
    </source>
</evidence>
<evidence type="ECO:0000256" key="1">
    <source>
        <dbReference type="ARBA" id="ARBA00004236"/>
    </source>
</evidence>
<evidence type="ECO:0008006" key="12">
    <source>
        <dbReference type="Google" id="ProtNLM"/>
    </source>
</evidence>
<keyword evidence="7" id="KW-1133">Transmembrane helix</keyword>
<dbReference type="SMART" id="SM00304">
    <property type="entry name" value="HAMP"/>
    <property type="match status" value="1"/>
</dbReference>
<feature type="domain" description="HAMP" evidence="9">
    <location>
        <begin position="213"/>
        <end position="265"/>
    </location>
</feature>
<evidence type="ECO:0000256" key="6">
    <source>
        <dbReference type="PROSITE-ProRule" id="PRU00284"/>
    </source>
</evidence>
<dbReference type="PROSITE" id="PS50885">
    <property type="entry name" value="HAMP"/>
    <property type="match status" value="1"/>
</dbReference>
<feature type="domain" description="Methyl-accepting transducer" evidence="8">
    <location>
        <begin position="284"/>
        <end position="555"/>
    </location>
</feature>
<dbReference type="Pfam" id="PF00672">
    <property type="entry name" value="HAMP"/>
    <property type="match status" value="1"/>
</dbReference>
<dbReference type="Pfam" id="PF12729">
    <property type="entry name" value="4HB_MCP_1"/>
    <property type="match status" value="1"/>
</dbReference>